<dbReference type="InterPro" id="IPR036259">
    <property type="entry name" value="MFS_trans_sf"/>
</dbReference>
<evidence type="ECO:0000256" key="5">
    <source>
        <dbReference type="ARBA" id="ARBA00023136"/>
    </source>
</evidence>
<name>A0A2K3QDK0_9HYPO</name>
<feature type="domain" description="Major facilitator superfamily (MFS) profile" evidence="7">
    <location>
        <begin position="1"/>
        <end position="218"/>
    </location>
</feature>
<evidence type="ECO:0000256" key="3">
    <source>
        <dbReference type="ARBA" id="ARBA00022692"/>
    </source>
</evidence>
<keyword evidence="4" id="KW-1133">Transmembrane helix</keyword>
<keyword evidence="5" id="KW-0472">Membrane</keyword>
<dbReference type="STRING" id="45235.A0A2K3QDK0"/>
<keyword evidence="6" id="KW-0732">Signal</keyword>
<protein>
    <submittedName>
        <fullName evidence="8">High-affinity glucose transporter</fullName>
    </submittedName>
</protein>
<dbReference type="GO" id="GO:0016020">
    <property type="term" value="C:membrane"/>
    <property type="evidence" value="ECO:0007669"/>
    <property type="project" value="UniProtKB-SubCell"/>
</dbReference>
<comment type="caution">
    <text evidence="8">The sequence shown here is derived from an EMBL/GenBank/DDBJ whole genome shotgun (WGS) entry which is preliminary data.</text>
</comment>
<dbReference type="EMBL" id="NRSZ01000704">
    <property type="protein sequence ID" value="PNY25603.1"/>
    <property type="molecule type" value="Genomic_DNA"/>
</dbReference>
<dbReference type="Proteomes" id="UP000236621">
    <property type="component" value="Unassembled WGS sequence"/>
</dbReference>
<evidence type="ECO:0000256" key="1">
    <source>
        <dbReference type="ARBA" id="ARBA00004141"/>
    </source>
</evidence>
<accession>A0A2K3QDK0</accession>
<dbReference type="SUPFAM" id="SSF103473">
    <property type="entry name" value="MFS general substrate transporter"/>
    <property type="match status" value="1"/>
</dbReference>
<comment type="subcellular location">
    <subcellularLocation>
        <location evidence="1">Membrane</location>
        <topology evidence="1">Multi-pass membrane protein</topology>
    </subcellularLocation>
</comment>
<evidence type="ECO:0000313" key="9">
    <source>
        <dbReference type="Proteomes" id="UP000236621"/>
    </source>
</evidence>
<keyword evidence="3" id="KW-0812">Transmembrane</keyword>
<dbReference type="InterPro" id="IPR005828">
    <property type="entry name" value="MFS_sugar_transport-like"/>
</dbReference>
<evidence type="ECO:0000259" key="7">
    <source>
        <dbReference type="PROSITE" id="PS50850"/>
    </source>
</evidence>
<dbReference type="Gene3D" id="1.20.1250.20">
    <property type="entry name" value="MFS general substrate transporter like domains"/>
    <property type="match status" value="1"/>
</dbReference>
<dbReference type="PANTHER" id="PTHR48022">
    <property type="entry name" value="PLASTIDIC GLUCOSE TRANSPORTER 4"/>
    <property type="match status" value="1"/>
</dbReference>
<evidence type="ECO:0000256" key="6">
    <source>
        <dbReference type="SAM" id="SignalP"/>
    </source>
</evidence>
<dbReference type="PROSITE" id="PS50850">
    <property type="entry name" value="MFS"/>
    <property type="match status" value="1"/>
</dbReference>
<dbReference type="AlphaFoldDB" id="A0A2K3QDK0"/>
<dbReference type="GO" id="GO:0005351">
    <property type="term" value="F:carbohydrate:proton symporter activity"/>
    <property type="evidence" value="ECO:0007669"/>
    <property type="project" value="TreeGrafter"/>
</dbReference>
<dbReference type="OrthoDB" id="4142200at2759"/>
<dbReference type="PANTHER" id="PTHR48022:SF35">
    <property type="entry name" value="MAJOR FACILITATOR SUPERFAMILY (MFS) PROFILE DOMAIN-CONTAINING PROTEIN"/>
    <property type="match status" value="1"/>
</dbReference>
<comment type="similarity">
    <text evidence="2">Belongs to the major facilitator superfamily. Sugar transporter (TC 2.A.1.1) family.</text>
</comment>
<dbReference type="Pfam" id="PF00083">
    <property type="entry name" value="Sugar_tr"/>
    <property type="match status" value="2"/>
</dbReference>
<organism evidence="8 9">
    <name type="scientific">Tolypocladium capitatum</name>
    <dbReference type="NCBI Taxonomy" id="45235"/>
    <lineage>
        <taxon>Eukaryota</taxon>
        <taxon>Fungi</taxon>
        <taxon>Dikarya</taxon>
        <taxon>Ascomycota</taxon>
        <taxon>Pezizomycotina</taxon>
        <taxon>Sordariomycetes</taxon>
        <taxon>Hypocreomycetidae</taxon>
        <taxon>Hypocreales</taxon>
        <taxon>Ophiocordycipitaceae</taxon>
        <taxon>Tolypocladium</taxon>
    </lineage>
</organism>
<keyword evidence="8" id="KW-0813">Transport</keyword>
<feature type="chain" id="PRO_5014469536" evidence="6">
    <location>
        <begin position="17"/>
        <end position="218"/>
    </location>
</feature>
<keyword evidence="9" id="KW-1185">Reference proteome</keyword>
<reference evidence="8 9" key="1">
    <citation type="submission" date="2017-08" db="EMBL/GenBank/DDBJ databases">
        <title>Harnessing the power of phylogenomics to disentangle the directionality and signatures of interkingdom host jumping in the parasitic fungal genus Tolypocladium.</title>
        <authorList>
            <person name="Quandt C.A."/>
            <person name="Patterson W."/>
            <person name="Spatafora J.W."/>
        </authorList>
    </citation>
    <scope>NUCLEOTIDE SEQUENCE [LARGE SCALE GENOMIC DNA]</scope>
    <source>
        <strain evidence="8 9">CBS 113982</strain>
    </source>
</reference>
<keyword evidence="8" id="KW-0762">Sugar transport</keyword>
<proteinExistence type="inferred from homology"/>
<evidence type="ECO:0000256" key="4">
    <source>
        <dbReference type="ARBA" id="ARBA00022989"/>
    </source>
</evidence>
<evidence type="ECO:0000256" key="2">
    <source>
        <dbReference type="ARBA" id="ARBA00010992"/>
    </source>
</evidence>
<evidence type="ECO:0000313" key="8">
    <source>
        <dbReference type="EMBL" id="PNY25603.1"/>
    </source>
</evidence>
<feature type="signal peptide" evidence="6">
    <location>
        <begin position="1"/>
        <end position="16"/>
    </location>
</feature>
<dbReference type="InterPro" id="IPR050360">
    <property type="entry name" value="MFS_Sugar_Transporters"/>
</dbReference>
<dbReference type="InterPro" id="IPR020846">
    <property type="entry name" value="MFS_dom"/>
</dbReference>
<gene>
    <name evidence="8" type="ORF">TCAP_04459</name>
</gene>
<sequence length="218" mass="23645">MPAGALFGSLLSSVLADRPSRTVALQIGRVFWIVGSAAQCAAQNVQMLCAARAVAGVCVGIASSVVPIYQVSKPAFPTPNPRPATAGNLQLTPRQSEIAPKEIRGRVASLQQWAITQGILMQYFIQYGAAESIGGGLRDQKQPDAAFRIPWGVQMVPAWLLLAGLCFCPHIPRWPASRDRWDEALLVLADLHGGGDVRHPRVLAQCREIEDALRFERE</sequence>